<dbReference type="PANTHER" id="PTHR45228:SF1">
    <property type="entry name" value="CYCLIC DI-GMP PHOSPHODIESTERASE TM_0186"/>
    <property type="match status" value="1"/>
</dbReference>
<protein>
    <submittedName>
        <fullName evidence="3">Response regulator</fullName>
    </submittedName>
</protein>
<name>A0A0C2YVD2_PARME</name>
<dbReference type="InterPro" id="IPR037522">
    <property type="entry name" value="HD_GYP_dom"/>
</dbReference>
<evidence type="ECO:0000313" key="4">
    <source>
        <dbReference type="Proteomes" id="UP000031971"/>
    </source>
</evidence>
<dbReference type="CDD" id="cd00077">
    <property type="entry name" value="HDc"/>
    <property type="match status" value="1"/>
</dbReference>
<evidence type="ECO:0000256" key="1">
    <source>
        <dbReference type="SAM" id="Phobius"/>
    </source>
</evidence>
<gene>
    <name evidence="3" type="ORF">CCC_01871</name>
</gene>
<keyword evidence="1" id="KW-0472">Membrane</keyword>
<accession>A0A0C2YVD2</accession>
<feature type="domain" description="HD-GYP" evidence="2">
    <location>
        <begin position="188"/>
        <end position="383"/>
    </location>
</feature>
<reference evidence="3 4" key="1">
    <citation type="submission" date="2015-01" db="EMBL/GenBank/DDBJ databases">
        <title>Genome Sequence of Magnetospirillum magnetotacticum Strain MS-1.</title>
        <authorList>
            <person name="Marinov G.K."/>
            <person name="Smalley M.D."/>
            <person name="DeSalvo G."/>
        </authorList>
    </citation>
    <scope>NUCLEOTIDE SEQUENCE [LARGE SCALE GENOMIC DNA]</scope>
    <source>
        <strain evidence="3 4">MS-1</strain>
    </source>
</reference>
<evidence type="ECO:0000313" key="3">
    <source>
        <dbReference type="EMBL" id="KIL99078.1"/>
    </source>
</evidence>
<dbReference type="Gene3D" id="1.10.3210.10">
    <property type="entry name" value="Hypothetical protein af1432"/>
    <property type="match status" value="1"/>
</dbReference>
<dbReference type="STRING" id="272627.CCC_01871"/>
<dbReference type="EMBL" id="JXSL01000026">
    <property type="protein sequence ID" value="KIL99078.1"/>
    <property type="molecule type" value="Genomic_DNA"/>
</dbReference>
<keyword evidence="4" id="KW-1185">Reference proteome</keyword>
<dbReference type="InterPro" id="IPR052020">
    <property type="entry name" value="Cyclic_di-GMP/3'3'-cGAMP_PDE"/>
</dbReference>
<dbReference type="Pfam" id="PF13487">
    <property type="entry name" value="HD_5"/>
    <property type="match status" value="1"/>
</dbReference>
<keyword evidence="1" id="KW-1133">Transmembrane helix</keyword>
<dbReference type="GO" id="GO:0008081">
    <property type="term" value="F:phosphoric diester hydrolase activity"/>
    <property type="evidence" value="ECO:0007669"/>
    <property type="project" value="UniProtKB-ARBA"/>
</dbReference>
<dbReference type="InterPro" id="IPR003607">
    <property type="entry name" value="HD/PDEase_dom"/>
</dbReference>
<feature type="transmembrane region" description="Helical" evidence="1">
    <location>
        <begin position="152"/>
        <end position="177"/>
    </location>
</feature>
<dbReference type="SMART" id="SM00471">
    <property type="entry name" value="HDc"/>
    <property type="match status" value="1"/>
</dbReference>
<sequence>MRRKIVGLIGLGGIVLAILGGGITYMVEMERLDSLVERLARDQALHLIHALRGSQGATGAPTLATGGFLYLRVDAGDGSPTQEIRQGDMPTSARQRLDTLLSTADVEHSHLNFTDGGRTYMLLSFPLADTVGRFTGLYRVEEPLARELFRQVVWSVAGVFLIVVTSTLILIPLILGLERQVLHHARDAIEANLDALVTLGSAIAKRDSDTDAHNYRVTLYAIRLAESMGLGAERIRHLIRGAFLHDVGKIAIPDHILLKPGSLSPDEFEVMKSHVRHGVDIVAQSRWLAPAVEIIGGHHEKFDGSGYPQGLTGENIPLLARIFAIADVFDALTSIRPYKLAFPLELASNLLAEQRGRHFDPQLLDRFLDRANELYAHYGNGTDRDIRRELAVELKRYFG</sequence>
<feature type="transmembrane region" description="Helical" evidence="1">
    <location>
        <begin position="5"/>
        <end position="27"/>
    </location>
</feature>
<dbReference type="PANTHER" id="PTHR45228">
    <property type="entry name" value="CYCLIC DI-GMP PHOSPHODIESTERASE TM_0186-RELATED"/>
    <property type="match status" value="1"/>
</dbReference>
<dbReference type="PROSITE" id="PS51832">
    <property type="entry name" value="HD_GYP"/>
    <property type="match status" value="1"/>
</dbReference>
<organism evidence="3 4">
    <name type="scientific">Paramagnetospirillum magnetotacticum MS-1</name>
    <dbReference type="NCBI Taxonomy" id="272627"/>
    <lineage>
        <taxon>Bacteria</taxon>
        <taxon>Pseudomonadati</taxon>
        <taxon>Pseudomonadota</taxon>
        <taxon>Alphaproteobacteria</taxon>
        <taxon>Rhodospirillales</taxon>
        <taxon>Magnetospirillaceae</taxon>
        <taxon>Paramagnetospirillum</taxon>
    </lineage>
</organism>
<comment type="caution">
    <text evidence="3">The sequence shown here is derived from an EMBL/GenBank/DDBJ whole genome shotgun (WGS) entry which is preliminary data.</text>
</comment>
<dbReference type="SUPFAM" id="SSF109604">
    <property type="entry name" value="HD-domain/PDEase-like"/>
    <property type="match status" value="1"/>
</dbReference>
<proteinExistence type="predicted"/>
<dbReference type="AlphaFoldDB" id="A0A0C2YVD2"/>
<dbReference type="Proteomes" id="UP000031971">
    <property type="component" value="Unassembled WGS sequence"/>
</dbReference>
<keyword evidence="1" id="KW-0812">Transmembrane</keyword>
<evidence type="ECO:0000259" key="2">
    <source>
        <dbReference type="PROSITE" id="PS51832"/>
    </source>
</evidence>